<name>A0ABW0H3W8_9HYPH</name>
<dbReference type="InterPro" id="IPR007407">
    <property type="entry name" value="DUF459"/>
</dbReference>
<dbReference type="Pfam" id="PF04311">
    <property type="entry name" value="DUF459"/>
    <property type="match status" value="1"/>
</dbReference>
<evidence type="ECO:0000256" key="1">
    <source>
        <dbReference type="SAM" id="MobiDB-lite"/>
    </source>
</evidence>
<keyword evidence="3" id="KW-1185">Reference proteome</keyword>
<sequence>MRLRSLFMVLAAALLVLVTGGPVSIAQNPVPPGRIPQAPPQGRSLFNMFWQIPERPVAQPRPQRQRVAPVQQRRAPTRVVVRDDPIIPRVDVNHHVLVIGDTLAGQIAEGLEDSLQDRADVAVENKAKADSGLVRTDFYDWPKAAGELLAADAKVMVGVVVLGPNDRQVIREGEITHEPLSDRWLQLYKARIEAVASAFSAKRVPLIWVGAPPMQNARLSADLTTLNDLFRKGSEAAGGEFVDLWGAYVDTENRYAAMGPDVNGQIARLRLGDGVHFTKAGARKAAHFVDVVIRRILEKTPTQNVIALPVPPEAEGTPASPQPPMDVERMIDRMVSGIPTDLPLLPVVPPRPLAGPILPLTGAVSPGGDTALIASIQEARGRGDVAAGLDRVFGQGIAPEPRPGRADDFRWPRPN</sequence>
<evidence type="ECO:0000313" key="3">
    <source>
        <dbReference type="Proteomes" id="UP001596104"/>
    </source>
</evidence>
<dbReference type="EMBL" id="JBHSLV010000008">
    <property type="protein sequence ID" value="MFC5391915.1"/>
    <property type="molecule type" value="Genomic_DNA"/>
</dbReference>
<comment type="caution">
    <text evidence="2">The sequence shown here is derived from an EMBL/GenBank/DDBJ whole genome shotgun (WGS) entry which is preliminary data.</text>
</comment>
<organism evidence="2 3">
    <name type="scientific">Bosea vestrisii</name>
    <dbReference type="NCBI Taxonomy" id="151416"/>
    <lineage>
        <taxon>Bacteria</taxon>
        <taxon>Pseudomonadati</taxon>
        <taxon>Pseudomonadota</taxon>
        <taxon>Alphaproteobacteria</taxon>
        <taxon>Hyphomicrobiales</taxon>
        <taxon>Boseaceae</taxon>
        <taxon>Bosea</taxon>
    </lineage>
</organism>
<accession>A0ABW0H3W8</accession>
<dbReference type="CDD" id="cd01829">
    <property type="entry name" value="SGNH_hydrolase_peri2"/>
    <property type="match status" value="1"/>
</dbReference>
<dbReference type="InterPro" id="IPR036514">
    <property type="entry name" value="SGNH_hydro_sf"/>
</dbReference>
<protein>
    <submittedName>
        <fullName evidence="2">DUF459 domain-containing protein</fullName>
    </submittedName>
</protein>
<dbReference type="Proteomes" id="UP001596104">
    <property type="component" value="Unassembled WGS sequence"/>
</dbReference>
<feature type="compositionally biased region" description="Basic and acidic residues" evidence="1">
    <location>
        <begin position="402"/>
        <end position="415"/>
    </location>
</feature>
<dbReference type="SUPFAM" id="SSF52266">
    <property type="entry name" value="SGNH hydrolase"/>
    <property type="match status" value="1"/>
</dbReference>
<proteinExistence type="predicted"/>
<reference evidence="3" key="1">
    <citation type="journal article" date="2019" name="Int. J. Syst. Evol. Microbiol.">
        <title>The Global Catalogue of Microorganisms (GCM) 10K type strain sequencing project: providing services to taxonomists for standard genome sequencing and annotation.</title>
        <authorList>
            <consortium name="The Broad Institute Genomics Platform"/>
            <consortium name="The Broad Institute Genome Sequencing Center for Infectious Disease"/>
            <person name="Wu L."/>
            <person name="Ma J."/>
        </authorList>
    </citation>
    <scope>NUCLEOTIDE SEQUENCE [LARGE SCALE GENOMIC DNA]</scope>
    <source>
        <strain evidence="3">CGMCC 1.16326</strain>
    </source>
</reference>
<dbReference type="RefSeq" id="WP_377006673.1">
    <property type="nucleotide sequence ID" value="NZ_JBHSLV010000008.1"/>
</dbReference>
<evidence type="ECO:0000313" key="2">
    <source>
        <dbReference type="EMBL" id="MFC5391915.1"/>
    </source>
</evidence>
<feature type="region of interest" description="Disordered" evidence="1">
    <location>
        <begin position="394"/>
        <end position="415"/>
    </location>
</feature>
<gene>
    <name evidence="2" type="ORF">ACFPPC_04585</name>
</gene>
<dbReference type="Gene3D" id="3.40.50.1110">
    <property type="entry name" value="SGNH hydrolase"/>
    <property type="match status" value="1"/>
</dbReference>